<dbReference type="RefSeq" id="WP_190838362.1">
    <property type="nucleotide sequence ID" value="NZ_CAWPPI010000128.1"/>
</dbReference>
<sequence>MSTGIIVKVTAQGHLEIPAELLAKLQPLAEYEVSLNEDEIVFKKIREPITLKELRQRVNELGPDPDQPTLEEISQIVKEVRQELWAEK</sequence>
<keyword evidence="2" id="KW-1185">Reference proteome</keyword>
<evidence type="ECO:0000313" key="1">
    <source>
        <dbReference type="EMBL" id="MBD2778544.1"/>
    </source>
</evidence>
<organism evidence="1 2">
    <name type="scientific">Iningainema tapete BLCC-T55</name>
    <dbReference type="NCBI Taxonomy" id="2748662"/>
    <lineage>
        <taxon>Bacteria</taxon>
        <taxon>Bacillati</taxon>
        <taxon>Cyanobacteriota</taxon>
        <taxon>Cyanophyceae</taxon>
        <taxon>Nostocales</taxon>
        <taxon>Scytonemataceae</taxon>
        <taxon>Iningainema tapete</taxon>
    </lineage>
</organism>
<gene>
    <name evidence="1" type="ORF">ICL16_42510</name>
</gene>
<evidence type="ECO:0008006" key="3">
    <source>
        <dbReference type="Google" id="ProtNLM"/>
    </source>
</evidence>
<proteinExistence type="predicted"/>
<reference evidence="1" key="1">
    <citation type="submission" date="2020-09" db="EMBL/GenBank/DDBJ databases">
        <title>Iningainema tapete sp. nov. (Scytonemataceae, Cyanobacteria) from greenhouses in central Florida (USA) produces two types of nodularin with biosynthetic potential for microcystin-LR and anabaenopeptins.</title>
        <authorList>
            <person name="Berthold D.E."/>
            <person name="Lefler F.W."/>
            <person name="Huang I.-S."/>
            <person name="Abdulla H."/>
            <person name="Zimba P.V."/>
            <person name="Laughinghouse H.D. IV."/>
        </authorList>
    </citation>
    <scope>NUCLEOTIDE SEQUENCE</scope>
    <source>
        <strain evidence="1">BLCCT55</strain>
    </source>
</reference>
<evidence type="ECO:0000313" key="2">
    <source>
        <dbReference type="Proteomes" id="UP000629098"/>
    </source>
</evidence>
<protein>
    <recommendedName>
        <fullName evidence="3">SpoVT-AbrB domain-containing protein</fullName>
    </recommendedName>
</protein>
<name>A0A8J7C9U9_9CYAN</name>
<accession>A0A8J7C9U9</accession>
<dbReference type="AlphaFoldDB" id="A0A8J7C9U9"/>
<comment type="caution">
    <text evidence="1">The sequence shown here is derived from an EMBL/GenBank/DDBJ whole genome shotgun (WGS) entry which is preliminary data.</text>
</comment>
<dbReference type="EMBL" id="JACXAE010000128">
    <property type="protein sequence ID" value="MBD2778544.1"/>
    <property type="molecule type" value="Genomic_DNA"/>
</dbReference>
<dbReference type="Proteomes" id="UP000629098">
    <property type="component" value="Unassembled WGS sequence"/>
</dbReference>